<dbReference type="Proteomes" id="UP000023561">
    <property type="component" value="Unassembled WGS sequence"/>
</dbReference>
<keyword evidence="3" id="KW-1185">Reference proteome</keyword>
<name>A0A023DEZ6_9BACL</name>
<evidence type="ECO:0000259" key="1">
    <source>
        <dbReference type="Pfam" id="PF13276"/>
    </source>
</evidence>
<evidence type="ECO:0000313" key="2">
    <source>
        <dbReference type="EMBL" id="GAJ39803.1"/>
    </source>
</evidence>
<feature type="domain" description="HTH-like" evidence="1">
    <location>
        <begin position="54"/>
        <end position="111"/>
    </location>
</feature>
<sequence>MEAVPAHKKFAIIQEMAGCYGSIQRLCEIAGVSRSGYYKWVKRQERPSQKHLEDEQLKEKIQECHEEVKGIYGYRRVKVWLKRKYQLNINHKRVQRMMREMGIRAVIRKKRPYYGKKEPYVISDNHLNRDFHASKPNEK</sequence>
<evidence type="ECO:0000313" key="3">
    <source>
        <dbReference type="Proteomes" id="UP000023561"/>
    </source>
</evidence>
<dbReference type="PANTHER" id="PTHR46889:SF4">
    <property type="entry name" value="TRANSPOSASE INSO FOR INSERTION SEQUENCE ELEMENT IS911B-RELATED"/>
    <property type="match status" value="1"/>
</dbReference>
<dbReference type="SUPFAM" id="SSF48295">
    <property type="entry name" value="TrpR-like"/>
    <property type="match status" value="1"/>
</dbReference>
<proteinExistence type="predicted"/>
<accession>A0A023DEZ6</accession>
<dbReference type="GO" id="GO:0043565">
    <property type="term" value="F:sequence-specific DNA binding"/>
    <property type="evidence" value="ECO:0007669"/>
    <property type="project" value="InterPro"/>
</dbReference>
<dbReference type="InterPro" id="IPR010921">
    <property type="entry name" value="Trp_repressor/repl_initiator"/>
</dbReference>
<gene>
    <name evidence="2" type="ORF">GCA01S_027_00030</name>
</gene>
<dbReference type="InterPro" id="IPR050900">
    <property type="entry name" value="Transposase_IS3/IS150/IS904"/>
</dbReference>
<comment type="caution">
    <text evidence="2">The sequence shown here is derived from an EMBL/GenBank/DDBJ whole genome shotgun (WGS) entry which is preliminary data.</text>
</comment>
<organism evidence="2 3">
    <name type="scientific">Parageobacillus caldoxylosilyticus NBRC 107762</name>
    <dbReference type="NCBI Taxonomy" id="1220594"/>
    <lineage>
        <taxon>Bacteria</taxon>
        <taxon>Bacillati</taxon>
        <taxon>Bacillota</taxon>
        <taxon>Bacilli</taxon>
        <taxon>Bacillales</taxon>
        <taxon>Anoxybacillaceae</taxon>
        <taxon>Saccharococcus</taxon>
    </lineage>
</organism>
<protein>
    <submittedName>
        <fullName evidence="2">Putative transposase</fullName>
    </submittedName>
</protein>
<dbReference type="InterPro" id="IPR025948">
    <property type="entry name" value="HTH-like_dom"/>
</dbReference>
<dbReference type="EMBL" id="BAWO01000027">
    <property type="protein sequence ID" value="GAJ39803.1"/>
    <property type="molecule type" value="Genomic_DNA"/>
</dbReference>
<dbReference type="PANTHER" id="PTHR46889">
    <property type="entry name" value="TRANSPOSASE INSF FOR INSERTION SEQUENCE IS3B-RELATED"/>
    <property type="match status" value="1"/>
</dbReference>
<dbReference type="AlphaFoldDB" id="A0A023DEZ6"/>
<reference evidence="2 3" key="1">
    <citation type="submission" date="2014-04" db="EMBL/GenBank/DDBJ databases">
        <title>Whole genome shotgun sequence of Geobacillus caldoxylosilyticus NBRC 107762.</title>
        <authorList>
            <person name="Hosoyama A."/>
            <person name="Hosoyama Y."/>
            <person name="Katano-Makiyama Y."/>
            <person name="Tsuchikane K."/>
            <person name="Ohji S."/>
            <person name="Ichikawa N."/>
            <person name="Yamazoe A."/>
            <person name="Fujita N."/>
        </authorList>
    </citation>
    <scope>NUCLEOTIDE SEQUENCE [LARGE SCALE GENOMIC DNA]</scope>
    <source>
        <strain evidence="2 3">NBRC 107762</strain>
    </source>
</reference>
<dbReference type="Pfam" id="PF13276">
    <property type="entry name" value="HTH_21"/>
    <property type="match status" value="1"/>
</dbReference>
<dbReference type="RefSeq" id="WP_174407488.1">
    <property type="nucleotide sequence ID" value="NZ_BAWO01000027.1"/>
</dbReference>